<evidence type="ECO:0000256" key="4">
    <source>
        <dbReference type="ARBA" id="ARBA00022990"/>
    </source>
</evidence>
<dbReference type="GO" id="GO:0030261">
    <property type="term" value="P:chromosome condensation"/>
    <property type="evidence" value="ECO:0007669"/>
    <property type="project" value="TreeGrafter"/>
</dbReference>
<accession>A0A0K0DLJ1</accession>
<feature type="domain" description="H15" evidence="9">
    <location>
        <begin position="21"/>
        <end position="97"/>
    </location>
</feature>
<dbReference type="GO" id="GO:0006334">
    <property type="term" value="P:nucleosome assembly"/>
    <property type="evidence" value="ECO:0007669"/>
    <property type="project" value="InterPro"/>
</dbReference>
<proteinExistence type="inferred from homology"/>
<dbReference type="SUPFAM" id="SSF46785">
    <property type="entry name" value="Winged helix' DNA-binding domain"/>
    <property type="match status" value="1"/>
</dbReference>
<keyword evidence="10" id="KW-1185">Reference proteome</keyword>
<evidence type="ECO:0000256" key="1">
    <source>
        <dbReference type="ARBA" id="ARBA00004123"/>
    </source>
</evidence>
<comment type="subcellular location">
    <subcellularLocation>
        <location evidence="2">Chromosome</location>
    </subcellularLocation>
    <subcellularLocation>
        <location evidence="1 7">Nucleus</location>
    </subcellularLocation>
</comment>
<dbReference type="CDD" id="cd00073">
    <property type="entry name" value="H15"/>
    <property type="match status" value="1"/>
</dbReference>
<evidence type="ECO:0000313" key="11">
    <source>
        <dbReference type="WBParaSite" id="ACAC_0001247401-mRNA-1"/>
    </source>
</evidence>
<keyword evidence="3 7" id="KW-0158">Chromosome</keyword>
<evidence type="ECO:0000256" key="5">
    <source>
        <dbReference type="ARBA" id="ARBA00023125"/>
    </source>
</evidence>
<dbReference type="InterPro" id="IPR036388">
    <property type="entry name" value="WH-like_DNA-bd_sf"/>
</dbReference>
<dbReference type="GO" id="GO:0003690">
    <property type="term" value="F:double-stranded DNA binding"/>
    <property type="evidence" value="ECO:0007669"/>
    <property type="project" value="TreeGrafter"/>
</dbReference>
<feature type="region of interest" description="Disordered" evidence="8">
    <location>
        <begin position="86"/>
        <end position="178"/>
    </location>
</feature>
<feature type="compositionally biased region" description="Low complexity" evidence="8">
    <location>
        <begin position="149"/>
        <end position="164"/>
    </location>
</feature>
<evidence type="ECO:0000313" key="10">
    <source>
        <dbReference type="Proteomes" id="UP000035642"/>
    </source>
</evidence>
<dbReference type="FunFam" id="1.10.10.10:FF:000140">
    <property type="entry name" value="Histone H1.0"/>
    <property type="match status" value="1"/>
</dbReference>
<evidence type="ECO:0000259" key="9">
    <source>
        <dbReference type="PROSITE" id="PS51504"/>
    </source>
</evidence>
<dbReference type="PROSITE" id="PS51504">
    <property type="entry name" value="H15"/>
    <property type="match status" value="1"/>
</dbReference>
<dbReference type="AlphaFoldDB" id="A0A0K0DLJ1"/>
<evidence type="ECO:0000256" key="6">
    <source>
        <dbReference type="ARBA" id="ARBA00023242"/>
    </source>
</evidence>
<dbReference type="PANTHER" id="PTHR11467">
    <property type="entry name" value="HISTONE H1"/>
    <property type="match status" value="1"/>
</dbReference>
<keyword evidence="6 7" id="KW-0539">Nucleus</keyword>
<keyword evidence="5 7" id="KW-0238">DNA-binding</keyword>
<dbReference type="GO" id="GO:0045910">
    <property type="term" value="P:negative regulation of DNA recombination"/>
    <property type="evidence" value="ECO:0007669"/>
    <property type="project" value="TreeGrafter"/>
</dbReference>
<evidence type="ECO:0000256" key="2">
    <source>
        <dbReference type="ARBA" id="ARBA00004286"/>
    </source>
</evidence>
<dbReference type="PANTHER" id="PTHR11467:SF36">
    <property type="entry name" value="HISTONE 24-RELATED"/>
    <property type="match status" value="1"/>
</dbReference>
<dbReference type="WBParaSite" id="ACAC_0001247401-mRNA-1">
    <property type="protein sequence ID" value="ACAC_0001247401-mRNA-1"/>
    <property type="gene ID" value="ACAC_0001247401"/>
</dbReference>
<sequence length="178" mass="19176">MATDVQTGLTRVAKVPRTPRPHPPYSEMVRQAIAELHDSSGSSKAAIHRYIVERYPLGRNTNLINTNVRLALKRGVERGELVQVSGSGVNGSYRLSEKKAPIWKGKDNANNKKAKPAGSEKPDTVSVKKASVEKKTKIPGKATSKKAKSATSSKAVKSNKASSVHPRSAPKTTAVKKK</sequence>
<dbReference type="InterPro" id="IPR005819">
    <property type="entry name" value="H1/H5"/>
</dbReference>
<keyword evidence="4" id="KW-0007">Acetylation</keyword>
<dbReference type="GO" id="GO:0030527">
    <property type="term" value="F:structural constituent of chromatin"/>
    <property type="evidence" value="ECO:0007669"/>
    <property type="project" value="InterPro"/>
</dbReference>
<dbReference type="GO" id="GO:0000786">
    <property type="term" value="C:nucleosome"/>
    <property type="evidence" value="ECO:0007669"/>
    <property type="project" value="InterPro"/>
</dbReference>
<reference evidence="11" key="2">
    <citation type="submission" date="2016-04" db="UniProtKB">
        <authorList>
            <consortium name="WormBaseParasite"/>
        </authorList>
    </citation>
    <scope>IDENTIFICATION</scope>
</reference>
<dbReference type="InterPro" id="IPR036390">
    <property type="entry name" value="WH_DNA-bd_sf"/>
</dbReference>
<dbReference type="GO" id="GO:0031492">
    <property type="term" value="F:nucleosomal DNA binding"/>
    <property type="evidence" value="ECO:0007669"/>
    <property type="project" value="TreeGrafter"/>
</dbReference>
<dbReference type="InterPro" id="IPR005818">
    <property type="entry name" value="Histone_H1/H5_H15"/>
</dbReference>
<name>A0A0K0DLJ1_ANGCA</name>
<dbReference type="Pfam" id="PF00538">
    <property type="entry name" value="Linker_histone"/>
    <property type="match status" value="1"/>
</dbReference>
<evidence type="ECO:0000256" key="7">
    <source>
        <dbReference type="RuleBase" id="RU003894"/>
    </source>
</evidence>
<dbReference type="Gene3D" id="1.10.10.10">
    <property type="entry name" value="Winged helix-like DNA-binding domain superfamily/Winged helix DNA-binding domain"/>
    <property type="match status" value="1"/>
</dbReference>
<dbReference type="GO" id="GO:0005634">
    <property type="term" value="C:nucleus"/>
    <property type="evidence" value="ECO:0007669"/>
    <property type="project" value="UniProtKB-SubCell"/>
</dbReference>
<dbReference type="SMART" id="SM00526">
    <property type="entry name" value="H15"/>
    <property type="match status" value="1"/>
</dbReference>
<organism evidence="10 11">
    <name type="scientific">Angiostrongylus cantonensis</name>
    <name type="common">Rat lungworm</name>
    <dbReference type="NCBI Taxonomy" id="6313"/>
    <lineage>
        <taxon>Eukaryota</taxon>
        <taxon>Metazoa</taxon>
        <taxon>Ecdysozoa</taxon>
        <taxon>Nematoda</taxon>
        <taxon>Chromadorea</taxon>
        <taxon>Rhabditida</taxon>
        <taxon>Rhabditina</taxon>
        <taxon>Rhabditomorpha</taxon>
        <taxon>Strongyloidea</taxon>
        <taxon>Metastrongylidae</taxon>
        <taxon>Angiostrongylus</taxon>
    </lineage>
</organism>
<dbReference type="PRINTS" id="PR00624">
    <property type="entry name" value="HISTONEH5"/>
</dbReference>
<evidence type="ECO:0000256" key="3">
    <source>
        <dbReference type="ARBA" id="ARBA00022454"/>
    </source>
</evidence>
<comment type="similarity">
    <text evidence="7">Belongs to the histone H1/H5 family.</text>
</comment>
<dbReference type="Proteomes" id="UP000035642">
    <property type="component" value="Unassembled WGS sequence"/>
</dbReference>
<protein>
    <submittedName>
        <fullName evidence="11">H15 domain-containing protein</fullName>
    </submittedName>
</protein>
<dbReference type="STRING" id="6313.A0A0K0DLJ1"/>
<evidence type="ECO:0000256" key="8">
    <source>
        <dbReference type="SAM" id="MobiDB-lite"/>
    </source>
</evidence>
<reference evidence="10" key="1">
    <citation type="submission" date="2012-09" db="EMBL/GenBank/DDBJ databases">
        <authorList>
            <person name="Martin A.A."/>
        </authorList>
    </citation>
    <scope>NUCLEOTIDE SEQUENCE</scope>
</reference>
<feature type="compositionally biased region" description="Basic and acidic residues" evidence="8">
    <location>
        <begin position="95"/>
        <end position="110"/>
    </location>
</feature>